<dbReference type="OrthoDB" id="9809205at2"/>
<keyword evidence="4 6" id="KW-0067">ATP-binding</keyword>
<dbReference type="Pfam" id="PF00005">
    <property type="entry name" value="ABC_tran"/>
    <property type="match status" value="1"/>
</dbReference>
<dbReference type="PANTHER" id="PTHR43335">
    <property type="entry name" value="ABC TRANSPORTER, ATP-BINDING PROTEIN"/>
    <property type="match status" value="1"/>
</dbReference>
<dbReference type="PROSITE" id="PS50893">
    <property type="entry name" value="ABC_TRANSPORTER_2"/>
    <property type="match status" value="1"/>
</dbReference>
<dbReference type="GO" id="GO:0005524">
    <property type="term" value="F:ATP binding"/>
    <property type="evidence" value="ECO:0007669"/>
    <property type="project" value="UniProtKB-KW"/>
</dbReference>
<evidence type="ECO:0000256" key="4">
    <source>
        <dbReference type="ARBA" id="ARBA00022840"/>
    </source>
</evidence>
<dbReference type="Proteomes" id="UP000017118">
    <property type="component" value="Chromosome"/>
</dbReference>
<dbReference type="InterPro" id="IPR003439">
    <property type="entry name" value="ABC_transporter-like_ATP-bd"/>
</dbReference>
<dbReference type="AlphaFoldDB" id="U5MXY4"/>
<keyword evidence="7" id="KW-1185">Reference proteome</keyword>
<organism evidence="6 7">
    <name type="scientific">Clostridium saccharobutylicum DSM 13864</name>
    <dbReference type="NCBI Taxonomy" id="1345695"/>
    <lineage>
        <taxon>Bacteria</taxon>
        <taxon>Bacillati</taxon>
        <taxon>Bacillota</taxon>
        <taxon>Clostridia</taxon>
        <taxon>Eubacteriales</taxon>
        <taxon>Clostridiaceae</taxon>
        <taxon>Clostridium</taxon>
    </lineage>
</organism>
<dbReference type="InterPro" id="IPR027417">
    <property type="entry name" value="P-loop_NTPase"/>
</dbReference>
<evidence type="ECO:0000313" key="6">
    <source>
        <dbReference type="EMBL" id="AGX45388.1"/>
    </source>
</evidence>
<protein>
    <submittedName>
        <fullName evidence="6">ABC transporter ATP-binding protein YhcH</fullName>
    </submittedName>
</protein>
<name>U5MXY4_CLOSA</name>
<dbReference type="PROSITE" id="PS00211">
    <property type="entry name" value="ABC_TRANSPORTER_1"/>
    <property type="match status" value="1"/>
</dbReference>
<evidence type="ECO:0000313" key="7">
    <source>
        <dbReference type="Proteomes" id="UP000017118"/>
    </source>
</evidence>
<keyword evidence="2" id="KW-0813">Transport</keyword>
<evidence type="ECO:0000256" key="2">
    <source>
        <dbReference type="ARBA" id="ARBA00022448"/>
    </source>
</evidence>
<evidence type="ECO:0000256" key="1">
    <source>
        <dbReference type="ARBA" id="ARBA00005417"/>
    </source>
</evidence>
<dbReference type="InterPro" id="IPR017871">
    <property type="entry name" value="ABC_transporter-like_CS"/>
</dbReference>
<feature type="domain" description="ABC transporter" evidence="5">
    <location>
        <begin position="7"/>
        <end position="235"/>
    </location>
</feature>
<dbReference type="SMART" id="SM00382">
    <property type="entry name" value="AAA"/>
    <property type="match status" value="1"/>
</dbReference>
<proteinExistence type="inferred from homology"/>
<dbReference type="GeneID" id="55476712"/>
<dbReference type="RefSeq" id="WP_022750726.1">
    <property type="nucleotide sequence ID" value="NC_022571.1"/>
</dbReference>
<dbReference type="GO" id="GO:0016887">
    <property type="term" value="F:ATP hydrolysis activity"/>
    <property type="evidence" value="ECO:0007669"/>
    <property type="project" value="InterPro"/>
</dbReference>
<gene>
    <name evidence="6" type="primary">yhcH</name>
    <name evidence="6" type="ORF">CLSA_c44510</name>
</gene>
<dbReference type="InterPro" id="IPR003593">
    <property type="entry name" value="AAA+_ATPase"/>
</dbReference>
<evidence type="ECO:0000259" key="5">
    <source>
        <dbReference type="PROSITE" id="PS50893"/>
    </source>
</evidence>
<dbReference type="KEGG" id="csb:CLSA_c44510"/>
<accession>U5MXY4</accession>
<reference evidence="6 7" key="1">
    <citation type="journal article" date="2013" name="Genome Announc.">
        <title>Complete Genome Sequence of the Solvent Producer Clostridium saccharobutylicum NCP262 (DSM 13864).</title>
        <authorList>
            <person name="Poehlein A."/>
            <person name="Hartwich K."/>
            <person name="Krabben P."/>
            <person name="Ehrenreich A."/>
            <person name="Liebl W."/>
            <person name="Durre P."/>
            <person name="Gottschalk G."/>
            <person name="Daniel R."/>
        </authorList>
    </citation>
    <scope>NUCLEOTIDE SEQUENCE [LARGE SCALE GENOMIC DNA]</scope>
    <source>
        <strain evidence="6">DSM 13864</strain>
    </source>
</reference>
<dbReference type="HOGENOM" id="CLU_000604_1_2_9"/>
<dbReference type="SUPFAM" id="SSF52540">
    <property type="entry name" value="P-loop containing nucleoside triphosphate hydrolases"/>
    <property type="match status" value="1"/>
</dbReference>
<dbReference type="PANTHER" id="PTHR43335:SF4">
    <property type="entry name" value="ABC TRANSPORTER, ATP-BINDING PROTEIN"/>
    <property type="match status" value="1"/>
</dbReference>
<dbReference type="EMBL" id="CP006721">
    <property type="protein sequence ID" value="AGX45388.1"/>
    <property type="molecule type" value="Genomic_DNA"/>
</dbReference>
<comment type="similarity">
    <text evidence="1">Belongs to the ABC transporter superfamily.</text>
</comment>
<sequence length="306" mass="34524">MEDNNILEVKKIRKEYKNQVVLDNVNFSIRKGEIIGLVGPNGAGKTTIMSIIVGLINNYEGNVLIDGQDIKMNKKVYKKQVGCVIEAPGLYPNLTGYENLMYFSEVFGGISKEEVDEIVKLLGLKDYVHKKTKKYSLGMKQRLGIAQAVLGYPKLLILDEPTNGLDPNVIPHIRQFIKYVTEEKNISVLISSHILTEIEAICDRVLFIKNGKIIEEVNMHESIDANNEAFIFETDKTGELVEFFSSKSIDAVIIDERKVHVKITDKQAESFLPQLIQVGIVVKGMYKQKVSLEEKFIKSMGENVIE</sequence>
<keyword evidence="3" id="KW-0547">Nucleotide-binding</keyword>
<dbReference type="Gene3D" id="3.40.50.300">
    <property type="entry name" value="P-loop containing nucleotide triphosphate hydrolases"/>
    <property type="match status" value="1"/>
</dbReference>
<evidence type="ECO:0000256" key="3">
    <source>
        <dbReference type="ARBA" id="ARBA00022741"/>
    </source>
</evidence>
<dbReference type="eggNOG" id="COG1131">
    <property type="taxonomic scope" value="Bacteria"/>
</dbReference>
<dbReference type="PATRIC" id="fig|1345695.10.peg.4027"/>